<dbReference type="HAMAP" id="MF_02079">
    <property type="entry name" value="PGT_RodA"/>
    <property type="match status" value="1"/>
</dbReference>
<dbReference type="GO" id="GO:0015648">
    <property type="term" value="F:lipid-linked peptidoglycan transporter activity"/>
    <property type="evidence" value="ECO:0007669"/>
    <property type="project" value="TreeGrafter"/>
</dbReference>
<keyword evidence="6" id="KW-1003">Cell membrane</keyword>
<dbReference type="GO" id="GO:0071555">
    <property type="term" value="P:cell wall organization"/>
    <property type="evidence" value="ECO:0007669"/>
    <property type="project" value="UniProtKB-KW"/>
</dbReference>
<feature type="transmembrane region" description="Helical" evidence="6">
    <location>
        <begin position="339"/>
        <end position="360"/>
    </location>
</feature>
<evidence type="ECO:0000256" key="6">
    <source>
        <dbReference type="HAMAP-Rule" id="MF_02079"/>
    </source>
</evidence>
<dbReference type="Proteomes" id="UP000186112">
    <property type="component" value="Unassembled WGS sequence"/>
</dbReference>
<comment type="caution">
    <text evidence="7">The sequence shown here is derived from an EMBL/GenBank/DDBJ whole genome shotgun (WGS) entry which is preliminary data.</text>
</comment>
<comment type="pathway">
    <text evidence="6">Cell wall biogenesis; peptidoglycan biosynthesis.</text>
</comment>
<dbReference type="GO" id="GO:0005886">
    <property type="term" value="C:plasma membrane"/>
    <property type="evidence" value="ECO:0007669"/>
    <property type="project" value="UniProtKB-SubCell"/>
</dbReference>
<feature type="transmembrane region" description="Helical" evidence="6">
    <location>
        <begin position="162"/>
        <end position="180"/>
    </location>
</feature>
<comment type="similarity">
    <text evidence="6">Belongs to the SEDS family. MrdB/RodA subfamily.</text>
</comment>
<keyword evidence="6" id="KW-0961">Cell wall biogenesis/degradation</keyword>
<dbReference type="InterPro" id="IPR001182">
    <property type="entry name" value="FtsW/RodA"/>
</dbReference>
<feature type="transmembrane region" description="Helical" evidence="6">
    <location>
        <begin position="185"/>
        <end position="203"/>
    </location>
</feature>
<accession>A0A1U7M953</accession>
<evidence type="ECO:0000256" key="5">
    <source>
        <dbReference type="ARBA" id="ARBA00023136"/>
    </source>
</evidence>
<protein>
    <recommendedName>
        <fullName evidence="6">Peptidoglycan glycosyltransferase RodA</fullName>
        <shortName evidence="6">PGT</shortName>
        <ecNumber evidence="6">2.4.99.28</ecNumber>
    </recommendedName>
    <alternativeName>
        <fullName evidence="6">Cell elongation protein RodA</fullName>
    </alternativeName>
    <alternativeName>
        <fullName evidence="6">Cell wall polymerase</fullName>
    </alternativeName>
    <alternativeName>
        <fullName evidence="6">Peptidoglycan polymerase</fullName>
        <shortName evidence="6">PG polymerase</shortName>
    </alternativeName>
</protein>
<gene>
    <name evidence="7" type="primary">mrdB</name>
    <name evidence="6" type="synonym">rodA</name>
    <name evidence="7" type="ORF">TICRE_01900</name>
</gene>
<dbReference type="NCBIfam" id="TIGR02210">
    <property type="entry name" value="rodA_shape"/>
    <property type="match status" value="1"/>
</dbReference>
<keyword evidence="4 6" id="KW-1133">Transmembrane helix</keyword>
<dbReference type="PANTHER" id="PTHR30474:SF1">
    <property type="entry name" value="PEPTIDOGLYCAN GLYCOSYLTRANSFERASE MRDB"/>
    <property type="match status" value="1"/>
</dbReference>
<keyword evidence="6" id="KW-0808">Transferase</keyword>
<dbReference type="Pfam" id="PF01098">
    <property type="entry name" value="FTSW_RODA_SPOVE"/>
    <property type="match status" value="1"/>
</dbReference>
<evidence type="ECO:0000313" key="8">
    <source>
        <dbReference type="Proteomes" id="UP000186112"/>
    </source>
</evidence>
<sequence length="368" mass="41198">MFSFNKKSFKRFDFILLISVILLTLLGLLLVKSATINTGSNDLVKSQTMAMVLGLIMVLVLSLIDYHFLGKLYIPIYIVCNLILIVVAIWGFGEDEWGARSWLEIGPVIFQPSEFVKVGIIISLAKFIDNHKESINEPFTLLKILLFVSPPILLILKQPDAGTAIVIVFFIALMMFTAGLRPRYIGYAVFCALAALPVLWFKLDNYQKNRFFDFLEPERNMAGSGYQVVQSKIAIGSGKIFGRGLFKGVQTQLNFIPEKQTDFIFPVLVEELGFLGGMALILLYFVFLHRLVKIARNTEDVFGSTMVVGITGMFLFHIWENLAMTMGMMPVTGIPLPFISHGGTFLVINMICIGIVLSVGMHREGLNF</sequence>
<evidence type="ECO:0000313" key="7">
    <source>
        <dbReference type="EMBL" id="OLS03864.1"/>
    </source>
</evidence>
<evidence type="ECO:0000256" key="3">
    <source>
        <dbReference type="ARBA" id="ARBA00022960"/>
    </source>
</evidence>
<dbReference type="GO" id="GO:0009252">
    <property type="term" value="P:peptidoglycan biosynthetic process"/>
    <property type="evidence" value="ECO:0007669"/>
    <property type="project" value="UniProtKB-UniRule"/>
</dbReference>
<comment type="catalytic activity">
    <reaction evidence="6">
        <text>[GlcNAc-(1-&gt;4)-Mur2Ac(oyl-L-Ala-gamma-D-Glu-L-Lys-D-Ala-D-Ala)](n)-di-trans,octa-cis-undecaprenyl diphosphate + beta-D-GlcNAc-(1-&gt;4)-Mur2Ac(oyl-L-Ala-gamma-D-Glu-L-Lys-D-Ala-D-Ala)-di-trans,octa-cis-undecaprenyl diphosphate = [GlcNAc-(1-&gt;4)-Mur2Ac(oyl-L-Ala-gamma-D-Glu-L-Lys-D-Ala-D-Ala)](n+1)-di-trans,octa-cis-undecaprenyl diphosphate + di-trans,octa-cis-undecaprenyl diphosphate + H(+)</text>
        <dbReference type="Rhea" id="RHEA:23708"/>
        <dbReference type="Rhea" id="RHEA-COMP:9602"/>
        <dbReference type="Rhea" id="RHEA-COMP:9603"/>
        <dbReference type="ChEBI" id="CHEBI:15378"/>
        <dbReference type="ChEBI" id="CHEBI:58405"/>
        <dbReference type="ChEBI" id="CHEBI:60033"/>
        <dbReference type="ChEBI" id="CHEBI:78435"/>
        <dbReference type="EC" id="2.4.99.28"/>
    </reaction>
</comment>
<dbReference type="OrthoDB" id="9812661at2"/>
<dbReference type="GO" id="GO:0051301">
    <property type="term" value="P:cell division"/>
    <property type="evidence" value="ECO:0007669"/>
    <property type="project" value="InterPro"/>
</dbReference>
<name>A0A1U7M953_TISCR</name>
<dbReference type="PANTHER" id="PTHR30474">
    <property type="entry name" value="CELL CYCLE PROTEIN"/>
    <property type="match status" value="1"/>
</dbReference>
<keyword evidence="6" id="KW-0328">Glycosyltransferase</keyword>
<comment type="subcellular location">
    <subcellularLocation>
        <location evidence="6">Cell membrane</location>
        <topology evidence="6">Multi-pass membrane protein</topology>
    </subcellularLocation>
    <subcellularLocation>
        <location evidence="1">Membrane</location>
        <topology evidence="1">Multi-pass membrane protein</topology>
    </subcellularLocation>
</comment>
<keyword evidence="6" id="KW-0573">Peptidoglycan synthesis</keyword>
<feature type="transmembrane region" description="Helical" evidence="6">
    <location>
        <begin position="49"/>
        <end position="69"/>
    </location>
</feature>
<feature type="transmembrane region" description="Helical" evidence="6">
    <location>
        <begin position="263"/>
        <end position="288"/>
    </location>
</feature>
<dbReference type="EMBL" id="LTDM01000002">
    <property type="protein sequence ID" value="OLS03864.1"/>
    <property type="molecule type" value="Genomic_DNA"/>
</dbReference>
<keyword evidence="8" id="KW-1185">Reference proteome</keyword>
<comment type="function">
    <text evidence="6">Peptidoglycan polymerase that is essential for cell wall elongation.</text>
</comment>
<dbReference type="RefSeq" id="WP_075724192.1">
    <property type="nucleotide sequence ID" value="NZ_LTDM01000002.1"/>
</dbReference>
<dbReference type="GO" id="GO:0008360">
    <property type="term" value="P:regulation of cell shape"/>
    <property type="evidence" value="ECO:0007669"/>
    <property type="project" value="UniProtKB-KW"/>
</dbReference>
<dbReference type="GO" id="GO:0032153">
    <property type="term" value="C:cell division site"/>
    <property type="evidence" value="ECO:0007669"/>
    <property type="project" value="TreeGrafter"/>
</dbReference>
<dbReference type="UniPathway" id="UPA00219"/>
<evidence type="ECO:0000256" key="1">
    <source>
        <dbReference type="ARBA" id="ARBA00004141"/>
    </source>
</evidence>
<proteinExistence type="inferred from homology"/>
<reference evidence="7 8" key="1">
    <citation type="submission" date="2016-02" db="EMBL/GenBank/DDBJ databases">
        <title>Genome sequence of Tissierella creatinophila DSM 6911.</title>
        <authorList>
            <person name="Poehlein A."/>
            <person name="Daniel R."/>
        </authorList>
    </citation>
    <scope>NUCLEOTIDE SEQUENCE [LARGE SCALE GENOMIC DNA]</scope>
    <source>
        <strain evidence="7 8">DSM 6911</strain>
    </source>
</reference>
<dbReference type="EC" id="2.4.99.28" evidence="6"/>
<keyword evidence="5 6" id="KW-0472">Membrane</keyword>
<dbReference type="GO" id="GO:0008955">
    <property type="term" value="F:peptidoglycan glycosyltransferase activity"/>
    <property type="evidence" value="ECO:0007669"/>
    <property type="project" value="UniProtKB-UniRule"/>
</dbReference>
<organism evidence="7 8">
    <name type="scientific">Tissierella creatinophila DSM 6911</name>
    <dbReference type="NCBI Taxonomy" id="1123403"/>
    <lineage>
        <taxon>Bacteria</taxon>
        <taxon>Bacillati</taxon>
        <taxon>Bacillota</taxon>
        <taxon>Tissierellia</taxon>
        <taxon>Tissierellales</taxon>
        <taxon>Tissierellaceae</taxon>
        <taxon>Tissierella</taxon>
    </lineage>
</organism>
<keyword evidence="3 6" id="KW-0133">Cell shape</keyword>
<dbReference type="InterPro" id="IPR011923">
    <property type="entry name" value="RodA/MrdB"/>
</dbReference>
<feature type="transmembrane region" description="Helical" evidence="6">
    <location>
        <begin position="76"/>
        <end position="93"/>
    </location>
</feature>
<dbReference type="AlphaFoldDB" id="A0A1U7M953"/>
<evidence type="ECO:0000256" key="2">
    <source>
        <dbReference type="ARBA" id="ARBA00022692"/>
    </source>
</evidence>
<evidence type="ECO:0000256" key="4">
    <source>
        <dbReference type="ARBA" id="ARBA00022989"/>
    </source>
</evidence>
<keyword evidence="2 6" id="KW-0812">Transmembrane</keyword>
<feature type="transmembrane region" description="Helical" evidence="6">
    <location>
        <begin position="300"/>
        <end position="319"/>
    </location>
</feature>